<gene>
    <name evidence="1" type="ORF">CFS9_03220</name>
</gene>
<accession>A0AAT9GWS0</accession>
<proteinExistence type="predicted"/>
<evidence type="ECO:0000313" key="1">
    <source>
        <dbReference type="EMBL" id="BFM41681.1"/>
    </source>
</evidence>
<protein>
    <submittedName>
        <fullName evidence="1">Uncharacterized protein</fullName>
    </submittedName>
</protein>
<organism evidence="1">
    <name type="scientific">Flavobacterium sp. CFS9</name>
    <dbReference type="NCBI Taxonomy" id="3143118"/>
    <lineage>
        <taxon>Bacteria</taxon>
        <taxon>Pseudomonadati</taxon>
        <taxon>Bacteroidota</taxon>
        <taxon>Flavobacteriia</taxon>
        <taxon>Flavobacteriales</taxon>
        <taxon>Flavobacteriaceae</taxon>
        <taxon>Flavobacterium</taxon>
    </lineage>
</organism>
<dbReference type="RefSeq" id="WP_369616935.1">
    <property type="nucleotide sequence ID" value="NZ_AP031573.1"/>
</dbReference>
<dbReference type="EMBL" id="AP031573">
    <property type="protein sequence ID" value="BFM41681.1"/>
    <property type="molecule type" value="Genomic_DNA"/>
</dbReference>
<dbReference type="AlphaFoldDB" id="A0AAT9GWS0"/>
<reference evidence="1" key="1">
    <citation type="submission" date="2024-05" db="EMBL/GenBank/DDBJ databases">
        <title>Whole-Genome Sequence of CFS9, a Potential Fish Probiotic Isolated from the Body Surface of Silurus asotus.</title>
        <authorList>
            <person name="Kojima M."/>
            <person name="Tobioka K."/>
            <person name="Yokota K."/>
            <person name="Nakatani H."/>
            <person name="Hori K."/>
            <person name="Tamaru Y."/>
            <person name="Okazaki F."/>
        </authorList>
    </citation>
    <scope>NUCLEOTIDE SEQUENCE</scope>
    <source>
        <strain evidence="1">CFS9</strain>
    </source>
</reference>
<name>A0AAT9GWS0_9FLAO</name>
<sequence>MDVIEKLTVLLTGKTFSHNGKKYCFQSCKKVVSNIMILTNKETIQVPMDRFVDFYEKVEKNCFDTNSIPEKQTFMPTELLVKQPTVFVPEMSSTYQKLNVSFDVLIGQIDNATNEDISFLETKAKMLTSVAQTAIGMENSRVNLIKIFQGK</sequence>